<dbReference type="Gene3D" id="2.60.40.420">
    <property type="entry name" value="Cupredoxins - blue copper proteins"/>
    <property type="match status" value="3"/>
</dbReference>
<dbReference type="CDD" id="cd13854">
    <property type="entry name" value="CuRO_1_MaLCC_like"/>
    <property type="match status" value="1"/>
</dbReference>
<dbReference type="PROSITE" id="PS00080">
    <property type="entry name" value="MULTICOPPER_OXIDASE2"/>
    <property type="match status" value="1"/>
</dbReference>
<evidence type="ECO:0000256" key="2">
    <source>
        <dbReference type="ARBA" id="ARBA00022723"/>
    </source>
</evidence>
<dbReference type="InterPro" id="IPR011707">
    <property type="entry name" value="Cu-oxidase-like_N"/>
</dbReference>
<dbReference type="GO" id="GO:0005507">
    <property type="term" value="F:copper ion binding"/>
    <property type="evidence" value="ECO:0007669"/>
    <property type="project" value="InterPro"/>
</dbReference>
<reference evidence="8" key="1">
    <citation type="submission" date="2017-09" db="EMBL/GenBank/DDBJ databases">
        <title>Polyketide synthases of a Diaporthe helianthi virulent isolate.</title>
        <authorList>
            <person name="Baroncelli R."/>
        </authorList>
    </citation>
    <scope>NUCLEOTIDE SEQUENCE [LARGE SCALE GENOMIC DNA]</scope>
    <source>
        <strain evidence="8">7/96</strain>
    </source>
</reference>
<dbReference type="CDD" id="cd13880">
    <property type="entry name" value="CuRO_2_MaLCC_like"/>
    <property type="match status" value="1"/>
</dbReference>
<evidence type="ECO:0000256" key="4">
    <source>
        <dbReference type="ARBA" id="ARBA00023008"/>
    </source>
</evidence>
<evidence type="ECO:0000313" key="9">
    <source>
        <dbReference type="Proteomes" id="UP000094444"/>
    </source>
</evidence>
<dbReference type="CDD" id="cd13901">
    <property type="entry name" value="CuRO_3_MaLCC_like"/>
    <property type="match status" value="1"/>
</dbReference>
<comment type="caution">
    <text evidence="8">The sequence shown here is derived from an EMBL/GenBank/DDBJ whole genome shotgun (WGS) entry which is preliminary data.</text>
</comment>
<evidence type="ECO:0000313" key="8">
    <source>
        <dbReference type="EMBL" id="POS74414.1"/>
    </source>
</evidence>
<gene>
    <name evidence="8" type="ORF">DHEL01_v207194</name>
</gene>
<dbReference type="GO" id="GO:0016491">
    <property type="term" value="F:oxidoreductase activity"/>
    <property type="evidence" value="ECO:0007669"/>
    <property type="project" value="UniProtKB-KW"/>
</dbReference>
<comment type="similarity">
    <text evidence="1">Belongs to the multicopper oxidase family.</text>
</comment>
<organism evidence="8 9">
    <name type="scientific">Diaporthe helianthi</name>
    <dbReference type="NCBI Taxonomy" id="158607"/>
    <lineage>
        <taxon>Eukaryota</taxon>
        <taxon>Fungi</taxon>
        <taxon>Dikarya</taxon>
        <taxon>Ascomycota</taxon>
        <taxon>Pezizomycotina</taxon>
        <taxon>Sordariomycetes</taxon>
        <taxon>Sordariomycetidae</taxon>
        <taxon>Diaporthales</taxon>
        <taxon>Diaporthaceae</taxon>
        <taxon>Diaporthe</taxon>
    </lineage>
</organism>
<dbReference type="AlphaFoldDB" id="A0A2P5HVZ3"/>
<dbReference type="Pfam" id="PF07731">
    <property type="entry name" value="Cu-oxidase_2"/>
    <property type="match status" value="1"/>
</dbReference>
<dbReference type="STRING" id="158607.A0A2P5HVZ3"/>
<name>A0A2P5HVZ3_DIAHE</name>
<dbReference type="OrthoDB" id="2121828at2759"/>
<dbReference type="InterPro" id="IPR008972">
    <property type="entry name" value="Cupredoxin"/>
</dbReference>
<dbReference type="InParanoid" id="A0A2P5HVZ3"/>
<dbReference type="InterPro" id="IPR011706">
    <property type="entry name" value="Cu-oxidase_C"/>
</dbReference>
<feature type="domain" description="Plastocyanin-like" evidence="6">
    <location>
        <begin position="433"/>
        <end position="574"/>
    </location>
</feature>
<feature type="domain" description="Plastocyanin-like" evidence="7">
    <location>
        <begin position="74"/>
        <end position="190"/>
    </location>
</feature>
<proteinExistence type="inferred from homology"/>
<feature type="domain" description="Plastocyanin-like" evidence="5">
    <location>
        <begin position="200"/>
        <end position="334"/>
    </location>
</feature>
<dbReference type="EMBL" id="MAVT02000633">
    <property type="protein sequence ID" value="POS74414.1"/>
    <property type="molecule type" value="Genomic_DNA"/>
</dbReference>
<evidence type="ECO:0000259" key="7">
    <source>
        <dbReference type="Pfam" id="PF07732"/>
    </source>
</evidence>
<dbReference type="InterPro" id="IPR001117">
    <property type="entry name" value="Cu-oxidase_2nd"/>
</dbReference>
<protein>
    <recommendedName>
        <fullName evidence="10">Multicopper oxidase</fullName>
    </recommendedName>
</protein>
<dbReference type="SUPFAM" id="SSF49503">
    <property type="entry name" value="Cupredoxins"/>
    <property type="match status" value="3"/>
</dbReference>
<keyword evidence="3" id="KW-0560">Oxidoreductase</keyword>
<evidence type="ECO:0008006" key="10">
    <source>
        <dbReference type="Google" id="ProtNLM"/>
    </source>
</evidence>
<evidence type="ECO:0000259" key="5">
    <source>
        <dbReference type="Pfam" id="PF00394"/>
    </source>
</evidence>
<keyword evidence="9" id="KW-1185">Reference proteome</keyword>
<dbReference type="FunFam" id="2.60.40.420:FF:000021">
    <property type="entry name" value="Extracellular dihydrogeodin oxidase/laccase"/>
    <property type="match status" value="1"/>
</dbReference>
<dbReference type="PROSITE" id="PS00079">
    <property type="entry name" value="MULTICOPPER_OXIDASE1"/>
    <property type="match status" value="1"/>
</dbReference>
<dbReference type="PANTHER" id="PTHR11709">
    <property type="entry name" value="MULTI-COPPER OXIDASE"/>
    <property type="match status" value="1"/>
</dbReference>
<dbReference type="Proteomes" id="UP000094444">
    <property type="component" value="Unassembled WGS sequence"/>
</dbReference>
<accession>A0A2P5HVZ3</accession>
<dbReference type="InterPro" id="IPR033138">
    <property type="entry name" value="Cu_oxidase_CS"/>
</dbReference>
<dbReference type="InterPro" id="IPR045087">
    <property type="entry name" value="Cu-oxidase_fam"/>
</dbReference>
<dbReference type="Pfam" id="PF00394">
    <property type="entry name" value="Cu-oxidase"/>
    <property type="match status" value="1"/>
</dbReference>
<dbReference type="InterPro" id="IPR002355">
    <property type="entry name" value="Cu_oxidase_Cu_BS"/>
</dbReference>
<dbReference type="Pfam" id="PF07732">
    <property type="entry name" value="Cu-oxidase_3"/>
    <property type="match status" value="1"/>
</dbReference>
<keyword evidence="4" id="KW-0186">Copper</keyword>
<dbReference type="PANTHER" id="PTHR11709:SF71">
    <property type="entry name" value="OXIDOREDUCTASE TPCJ"/>
    <property type="match status" value="1"/>
</dbReference>
<keyword evidence="2" id="KW-0479">Metal-binding</keyword>
<evidence type="ECO:0000256" key="1">
    <source>
        <dbReference type="ARBA" id="ARBA00010609"/>
    </source>
</evidence>
<evidence type="ECO:0000256" key="3">
    <source>
        <dbReference type="ARBA" id="ARBA00023002"/>
    </source>
</evidence>
<evidence type="ECO:0000259" key="6">
    <source>
        <dbReference type="Pfam" id="PF07731"/>
    </source>
</evidence>
<sequence length="616" mass="69041">MLTTWVRDVVAAALHGFMTFLEPSIGQQPLITSKASSCVNEPRNRNCWKDGFDIKTDYEAYIPEGKLVEYHFTISEAEIAPDGYLTNVTLVNGQFPGPKIEADWGDTIRVTVYNNLTNFNGTAFHWHGIRQFQTNYLDGVPGVTQCPSKPGDTQVYEFRAMQYGTGWYHSHYSLQYTNGARGAVVINGPSSANYDIDVEPLLITDWYHADAFSYFHEEITDHAHIPTGTLLNGKGVYDCDPAADPHCVSPPGQRHEIEFEKGKKHKLRIISSASLATYKFWIDGHNFTVVSADYVAIEPYVTDVLILGVAQRYEVIIEANATLEHGSNFWIHGTHCDDLMPVPWDTRIGIIRYDPNDTSEPFTPSAETGHPGYGCRDPPPSSLIPVVPRRVGNNVNGFSPEDYLQVGLQSWPNITDPDSTIRKWVLANRTQYVDWREPSLRQLVHDDGKTNLTDEQAPIILDYETGEWVYFVIEGNFTMRNPSGDPRPIPRSVHPIHLHGHDFVILAQGDGTFDPATVVPLLDNPARRDTVNLPIGGYVWMAFQINNPGTWLMHCHIAWHASAGLSLQFVEQPGKIKALVEEAGVLPEMESRCKDWTEHYNTVNVPEGALQEDSGI</sequence>